<comment type="caution">
    <text evidence="10">The sequence shown here is derived from an EMBL/GenBank/DDBJ whole genome shotgun (WGS) entry which is preliminary data.</text>
</comment>
<dbReference type="EMBL" id="PDHH01000004">
    <property type="protein sequence ID" value="PSM52054.1"/>
    <property type="molecule type" value="Genomic_DNA"/>
</dbReference>
<evidence type="ECO:0000256" key="4">
    <source>
        <dbReference type="ARBA" id="ARBA00022989"/>
    </source>
</evidence>
<evidence type="ECO:0000256" key="7">
    <source>
        <dbReference type="SAM" id="Phobius"/>
    </source>
</evidence>
<gene>
    <name evidence="10" type="ORF">CQ405_05710</name>
</gene>
<dbReference type="PANTHER" id="PTHR32309:SF13">
    <property type="entry name" value="FERRIC ENTEROBACTIN TRANSPORT PROTEIN FEPE"/>
    <property type="match status" value="1"/>
</dbReference>
<dbReference type="InterPro" id="IPR003856">
    <property type="entry name" value="LPS_length_determ_N"/>
</dbReference>
<dbReference type="GO" id="GO:0004713">
    <property type="term" value="F:protein tyrosine kinase activity"/>
    <property type="evidence" value="ECO:0007669"/>
    <property type="project" value="TreeGrafter"/>
</dbReference>
<feature type="transmembrane region" description="Helical" evidence="7">
    <location>
        <begin position="371"/>
        <end position="391"/>
    </location>
</feature>
<evidence type="ECO:0000259" key="8">
    <source>
        <dbReference type="Pfam" id="PF02706"/>
    </source>
</evidence>
<dbReference type="Pfam" id="PF02706">
    <property type="entry name" value="Wzz"/>
    <property type="match status" value="1"/>
</dbReference>
<keyword evidence="3 7" id="KW-0812">Transmembrane</keyword>
<feature type="coiled-coil region" evidence="6">
    <location>
        <begin position="213"/>
        <end position="240"/>
    </location>
</feature>
<keyword evidence="5 7" id="KW-0472">Membrane</keyword>
<evidence type="ECO:0000256" key="5">
    <source>
        <dbReference type="ARBA" id="ARBA00023136"/>
    </source>
</evidence>
<dbReference type="PANTHER" id="PTHR32309">
    <property type="entry name" value="TYROSINE-PROTEIN KINASE"/>
    <property type="match status" value="1"/>
</dbReference>
<reference evidence="11" key="1">
    <citation type="submission" date="2017-10" db="EMBL/GenBank/DDBJ databases">
        <title>Campylobacter species from seals.</title>
        <authorList>
            <person name="Gilbert M.J."/>
            <person name="Zomer A.L."/>
            <person name="Timmerman A.J."/>
            <person name="Duim B."/>
            <person name="Wagenaar J.A."/>
        </authorList>
    </citation>
    <scope>NUCLEOTIDE SEQUENCE [LARGE SCALE GENOMIC DNA]</scope>
    <source>
        <strain evidence="11">17S00004-5</strain>
    </source>
</reference>
<organism evidence="10 11">
    <name type="scientific">Campylobacter blaseri</name>
    <dbReference type="NCBI Taxonomy" id="2042961"/>
    <lineage>
        <taxon>Bacteria</taxon>
        <taxon>Pseudomonadati</taxon>
        <taxon>Campylobacterota</taxon>
        <taxon>Epsilonproteobacteria</taxon>
        <taxon>Campylobacterales</taxon>
        <taxon>Campylobacteraceae</taxon>
        <taxon>Campylobacter</taxon>
    </lineage>
</organism>
<evidence type="ECO:0000256" key="6">
    <source>
        <dbReference type="SAM" id="Coils"/>
    </source>
</evidence>
<evidence type="ECO:0000259" key="9">
    <source>
        <dbReference type="Pfam" id="PF13807"/>
    </source>
</evidence>
<comment type="subcellular location">
    <subcellularLocation>
        <location evidence="1">Cell membrane</location>
        <topology evidence="1">Multi-pass membrane protein</topology>
    </subcellularLocation>
</comment>
<dbReference type="GO" id="GO:0005886">
    <property type="term" value="C:plasma membrane"/>
    <property type="evidence" value="ECO:0007669"/>
    <property type="project" value="UniProtKB-SubCell"/>
</dbReference>
<dbReference type="Proteomes" id="UP000240535">
    <property type="component" value="Unassembled WGS sequence"/>
</dbReference>
<evidence type="ECO:0000256" key="3">
    <source>
        <dbReference type="ARBA" id="ARBA00022692"/>
    </source>
</evidence>
<dbReference type="RefSeq" id="WP_106871583.1">
    <property type="nucleotide sequence ID" value="NZ_CP053841.1"/>
</dbReference>
<evidence type="ECO:0000256" key="2">
    <source>
        <dbReference type="ARBA" id="ARBA00022475"/>
    </source>
</evidence>
<evidence type="ECO:0000256" key="1">
    <source>
        <dbReference type="ARBA" id="ARBA00004651"/>
    </source>
</evidence>
<name>A0A2P8R0M7_9BACT</name>
<keyword evidence="11" id="KW-1185">Reference proteome</keyword>
<evidence type="ECO:0000313" key="10">
    <source>
        <dbReference type="EMBL" id="PSM52054.1"/>
    </source>
</evidence>
<feature type="domain" description="Tyrosine-protein kinase G-rich" evidence="9">
    <location>
        <begin position="332"/>
        <end position="390"/>
    </location>
</feature>
<dbReference type="InterPro" id="IPR050445">
    <property type="entry name" value="Bact_polysacc_biosynth/exp"/>
</dbReference>
<sequence length="402" mass="46680">MNTNEIYKDDEIDLFEVFKTLWAYRIKILLITLGFVIIGLIYSFVVTPWYKATALVEVGYYKDGEKEIPLANTNDVVEKLKVKYIDLLKEIEDRNEIVKNISEIKGKPSFFKVDVLGKSNEHAINIIKNIVLDVSNEHKNLLNGYLSKKNVELSNIDRQIDYLQNTKTIALKEKIDIIKNMTIPRLDRQIEYFEKTIIPATQRNIDKVDKILLPSIEIKIENLNNDTQEYNKDLEVIKKNEKNISRDDRMFLLSQKTYIYSQISSNKKSLIALEEQKNILISQTKPALEDKLDKLINIDLVNLEENKDKILNTDLIALERELNNLKTIELNKLLDQRSIIELALKSYSYKNTSIVSDIVISKNPEKPKKKLIIAISLITGFMFSIFVVLIYDSINKYKLQNS</sequence>
<feature type="transmembrane region" description="Helical" evidence="7">
    <location>
        <begin position="28"/>
        <end position="50"/>
    </location>
</feature>
<keyword evidence="6" id="KW-0175">Coiled coil</keyword>
<accession>A0A2P8R0M7</accession>
<dbReference type="OrthoDB" id="5349172at2"/>
<keyword evidence="2" id="KW-1003">Cell membrane</keyword>
<dbReference type="InterPro" id="IPR032807">
    <property type="entry name" value="GNVR"/>
</dbReference>
<dbReference type="Pfam" id="PF13807">
    <property type="entry name" value="GNVR"/>
    <property type="match status" value="1"/>
</dbReference>
<protein>
    <submittedName>
        <fullName evidence="10">Chain length determinant protein</fullName>
    </submittedName>
</protein>
<evidence type="ECO:0000313" key="11">
    <source>
        <dbReference type="Proteomes" id="UP000240535"/>
    </source>
</evidence>
<feature type="domain" description="Polysaccharide chain length determinant N-terminal" evidence="8">
    <location>
        <begin position="10"/>
        <end position="94"/>
    </location>
</feature>
<dbReference type="AlphaFoldDB" id="A0A2P8R0M7"/>
<keyword evidence="4 7" id="KW-1133">Transmembrane helix</keyword>
<proteinExistence type="predicted"/>